<dbReference type="AlphaFoldDB" id="A0A7X8YE02"/>
<keyword evidence="2" id="KW-1133">Transmembrane helix</keyword>
<evidence type="ECO:0000256" key="2">
    <source>
        <dbReference type="SAM" id="Phobius"/>
    </source>
</evidence>
<proteinExistence type="predicted"/>
<accession>A0A7X8YE02</accession>
<keyword evidence="2" id="KW-0472">Membrane</keyword>
<organism evidence="3 4">
    <name type="scientific">Nesterenkonia sedimenti</name>
    <dbReference type="NCBI Taxonomy" id="1463632"/>
    <lineage>
        <taxon>Bacteria</taxon>
        <taxon>Bacillati</taxon>
        <taxon>Actinomycetota</taxon>
        <taxon>Actinomycetes</taxon>
        <taxon>Micrococcales</taxon>
        <taxon>Micrococcaceae</taxon>
        <taxon>Nesterenkonia</taxon>
    </lineage>
</organism>
<sequence length="167" mass="18448">MSSAETPPNNVPDTRPPTEPVDRAEAKEYRATLNARGIVRDESSFEVKVMGMAAVALFAVFMAATGDSTGLWVVAGAVVVGAVIFSVLNYQRYSPVLDYRLFRFAQANGLTYDPAEIVPPLPGMIFHHGKSRVSRHRLHTETTPMVEFGNYQYVTQSGRDSTTHRWG</sequence>
<evidence type="ECO:0000256" key="1">
    <source>
        <dbReference type="SAM" id="MobiDB-lite"/>
    </source>
</evidence>
<dbReference type="Proteomes" id="UP000523139">
    <property type="component" value="Unassembled WGS sequence"/>
</dbReference>
<dbReference type="RefSeq" id="WP_168887449.1">
    <property type="nucleotide sequence ID" value="NZ_JABAHY010000006.1"/>
</dbReference>
<name>A0A7X8YE02_9MICC</name>
<dbReference type="EMBL" id="JABAHY010000006">
    <property type="protein sequence ID" value="NLS09970.1"/>
    <property type="molecule type" value="Genomic_DNA"/>
</dbReference>
<keyword evidence="4" id="KW-1185">Reference proteome</keyword>
<feature type="compositionally biased region" description="Polar residues" evidence="1">
    <location>
        <begin position="1"/>
        <end position="12"/>
    </location>
</feature>
<evidence type="ECO:0000313" key="3">
    <source>
        <dbReference type="EMBL" id="NLS09970.1"/>
    </source>
</evidence>
<evidence type="ECO:0000313" key="4">
    <source>
        <dbReference type="Proteomes" id="UP000523139"/>
    </source>
</evidence>
<reference evidence="3 4" key="1">
    <citation type="submission" date="2020-04" db="EMBL/GenBank/DDBJ databases">
        <title>Nesterenkonia sp. nov., isolated from marine sediment.</title>
        <authorList>
            <person name="Zhang G."/>
        </authorList>
    </citation>
    <scope>NUCLEOTIDE SEQUENCE [LARGE SCALE GENOMIC DNA]</scope>
    <source>
        <strain evidence="3 4">MY13</strain>
    </source>
</reference>
<protein>
    <submittedName>
        <fullName evidence="3">Uncharacterized protein</fullName>
    </submittedName>
</protein>
<feature type="transmembrane region" description="Helical" evidence="2">
    <location>
        <begin position="45"/>
        <end position="64"/>
    </location>
</feature>
<keyword evidence="2" id="KW-0812">Transmembrane</keyword>
<feature type="transmembrane region" description="Helical" evidence="2">
    <location>
        <begin position="70"/>
        <end position="90"/>
    </location>
</feature>
<feature type="region of interest" description="Disordered" evidence="1">
    <location>
        <begin position="1"/>
        <end position="23"/>
    </location>
</feature>
<comment type="caution">
    <text evidence="3">The sequence shown here is derived from an EMBL/GenBank/DDBJ whole genome shotgun (WGS) entry which is preliminary data.</text>
</comment>
<gene>
    <name evidence="3" type="ORF">HGQ17_08160</name>
</gene>